<evidence type="ECO:0000313" key="2">
    <source>
        <dbReference type="EMBL" id="KAK4815552.1"/>
    </source>
</evidence>
<keyword evidence="1" id="KW-1133">Transmembrane helix</keyword>
<sequence>MTEVSYKMRGAMITRARDSGCCQCKSEGLLLVSAWGWLGGSPPETSPSPAPPAEAEERCEAGAMSSPLFVVPWSLTGVPYTMYTMHSVMEIRGGELFLFVVWNFELYMIPLALLLLLAWNYFLIVSGKDNRQHDTPYEFDICIGIRIPKAVCCLGYYDLDGWKKCTLGCIDRSTASGSREAIIPCAQHLLDCFYNILGTRVQDRR</sequence>
<gene>
    <name evidence="2" type="ORF">QYF61_003644</name>
</gene>
<evidence type="ECO:0000313" key="3">
    <source>
        <dbReference type="Proteomes" id="UP001333110"/>
    </source>
</evidence>
<dbReference type="EMBL" id="JAUNZN010000009">
    <property type="protein sequence ID" value="KAK4815552.1"/>
    <property type="molecule type" value="Genomic_DNA"/>
</dbReference>
<accession>A0AAN7RSN7</accession>
<protein>
    <submittedName>
        <fullName evidence="2">Uncharacterized protein</fullName>
    </submittedName>
</protein>
<keyword evidence="1" id="KW-0472">Membrane</keyword>
<dbReference type="Proteomes" id="UP001333110">
    <property type="component" value="Unassembled WGS sequence"/>
</dbReference>
<keyword evidence="1" id="KW-0812">Transmembrane</keyword>
<evidence type="ECO:0000256" key="1">
    <source>
        <dbReference type="SAM" id="Phobius"/>
    </source>
</evidence>
<reference evidence="2 3" key="1">
    <citation type="journal article" date="2023" name="J. Hered.">
        <title>Chromosome-level genome of the wood stork (Mycteria americana) provides insight into avian chromosome evolution.</title>
        <authorList>
            <person name="Flamio R. Jr."/>
            <person name="Ramstad K.M."/>
        </authorList>
    </citation>
    <scope>NUCLEOTIDE SEQUENCE [LARGE SCALE GENOMIC DNA]</scope>
    <source>
        <strain evidence="2">JAX WOST 10</strain>
    </source>
</reference>
<organism evidence="2 3">
    <name type="scientific">Mycteria americana</name>
    <name type="common">Wood stork</name>
    <dbReference type="NCBI Taxonomy" id="33587"/>
    <lineage>
        <taxon>Eukaryota</taxon>
        <taxon>Metazoa</taxon>
        <taxon>Chordata</taxon>
        <taxon>Craniata</taxon>
        <taxon>Vertebrata</taxon>
        <taxon>Euteleostomi</taxon>
        <taxon>Archelosauria</taxon>
        <taxon>Archosauria</taxon>
        <taxon>Dinosauria</taxon>
        <taxon>Saurischia</taxon>
        <taxon>Theropoda</taxon>
        <taxon>Coelurosauria</taxon>
        <taxon>Aves</taxon>
        <taxon>Neognathae</taxon>
        <taxon>Neoaves</taxon>
        <taxon>Aequornithes</taxon>
        <taxon>Ciconiiformes</taxon>
        <taxon>Ciconiidae</taxon>
        <taxon>Mycteria</taxon>
    </lineage>
</organism>
<proteinExistence type="predicted"/>
<dbReference type="AlphaFoldDB" id="A0AAN7RSN7"/>
<keyword evidence="3" id="KW-1185">Reference proteome</keyword>
<feature type="transmembrane region" description="Helical" evidence="1">
    <location>
        <begin position="96"/>
        <end position="122"/>
    </location>
</feature>
<comment type="caution">
    <text evidence="2">The sequence shown here is derived from an EMBL/GenBank/DDBJ whole genome shotgun (WGS) entry which is preliminary data.</text>
</comment>
<name>A0AAN7RSN7_MYCAM</name>